<dbReference type="Pfam" id="PF07826">
    <property type="entry name" value="IMP_cyclohyd"/>
    <property type="match status" value="1"/>
</dbReference>
<keyword evidence="7" id="KW-1185">Reference proteome</keyword>
<organism evidence="6 7">
    <name type="scientific">Natronobacterium texcoconense</name>
    <dbReference type="NCBI Taxonomy" id="1095778"/>
    <lineage>
        <taxon>Archaea</taxon>
        <taxon>Methanobacteriati</taxon>
        <taxon>Methanobacteriota</taxon>
        <taxon>Stenosarchaea group</taxon>
        <taxon>Halobacteria</taxon>
        <taxon>Halobacteriales</taxon>
        <taxon>Natrialbaceae</taxon>
        <taxon>Natronobacterium</taxon>
    </lineage>
</organism>
<dbReference type="UniPathway" id="UPA00074">
    <property type="reaction ID" value="UER00135"/>
</dbReference>
<dbReference type="AlphaFoldDB" id="A0A1H1I192"/>
<dbReference type="NCBIfam" id="NF003167">
    <property type="entry name" value="PRK04151.1"/>
    <property type="match status" value="1"/>
</dbReference>
<evidence type="ECO:0000256" key="2">
    <source>
        <dbReference type="ARBA" id="ARBA00022801"/>
    </source>
</evidence>
<evidence type="ECO:0000313" key="6">
    <source>
        <dbReference type="EMBL" id="SDR31464.1"/>
    </source>
</evidence>
<accession>A0A1H1I192</accession>
<comment type="similarity">
    <text evidence="3">Belongs to the archaeal IMP cyclohydrolase family.</text>
</comment>
<dbReference type="Gene3D" id="3.60.20.20">
    <property type="entry name" value="Inosine monophosphate cyclohydrolase-like"/>
    <property type="match status" value="1"/>
</dbReference>
<keyword evidence="1 3" id="KW-0658">Purine biosynthesis</keyword>
<dbReference type="OrthoDB" id="92928at2157"/>
<dbReference type="PIRSF" id="PIRSF004866">
    <property type="entry name" value="IMP_cclhdr_arch"/>
    <property type="match status" value="1"/>
</dbReference>
<name>A0A1H1I192_NATTX</name>
<keyword evidence="2 3" id="KW-0378">Hydrolase</keyword>
<evidence type="ECO:0000256" key="3">
    <source>
        <dbReference type="HAMAP-Rule" id="MF_00705"/>
    </source>
</evidence>
<reference evidence="7" key="1">
    <citation type="submission" date="2016-10" db="EMBL/GenBank/DDBJ databases">
        <authorList>
            <person name="Varghese N."/>
            <person name="Submissions S."/>
        </authorList>
    </citation>
    <scope>NUCLEOTIDE SEQUENCE [LARGE SCALE GENOMIC DNA]</scope>
    <source>
        <strain evidence="7">DSM 24767</strain>
    </source>
</reference>
<comment type="catalytic activity">
    <reaction evidence="3">
        <text>IMP + H2O = 5-formamido-1-(5-phospho-D-ribosyl)imidazole-4-carboxamide</text>
        <dbReference type="Rhea" id="RHEA:18445"/>
        <dbReference type="ChEBI" id="CHEBI:15377"/>
        <dbReference type="ChEBI" id="CHEBI:58053"/>
        <dbReference type="ChEBI" id="CHEBI:58467"/>
        <dbReference type="EC" id="3.5.4.10"/>
    </reaction>
</comment>
<dbReference type="EMBL" id="FNLC01000003">
    <property type="protein sequence ID" value="SDR31464.1"/>
    <property type="molecule type" value="Genomic_DNA"/>
</dbReference>
<dbReference type="HAMAP" id="MF_00705">
    <property type="entry name" value="IMP_cyclohydrol"/>
    <property type="match status" value="1"/>
</dbReference>
<dbReference type="InterPro" id="IPR010191">
    <property type="entry name" value="IMP_cyclohydrolase"/>
</dbReference>
<evidence type="ECO:0000259" key="5">
    <source>
        <dbReference type="Pfam" id="PF07826"/>
    </source>
</evidence>
<dbReference type="InterPro" id="IPR036795">
    <property type="entry name" value="IMP_cyclohydrolase-like_sf"/>
</dbReference>
<dbReference type="NCBIfam" id="TIGR01922">
    <property type="entry name" value="purO_arch"/>
    <property type="match status" value="1"/>
</dbReference>
<gene>
    <name evidence="3" type="primary">purO</name>
    <name evidence="6" type="ORF">SAMN04489842_3227</name>
</gene>
<evidence type="ECO:0000256" key="4">
    <source>
        <dbReference type="NCBIfam" id="TIGR01922"/>
    </source>
</evidence>
<dbReference type="SUPFAM" id="SSF75569">
    <property type="entry name" value="Archaeal IMP cyclohydrolase PurO"/>
    <property type="match status" value="1"/>
</dbReference>
<dbReference type="Proteomes" id="UP000198848">
    <property type="component" value="Unassembled WGS sequence"/>
</dbReference>
<dbReference type="GO" id="GO:0006189">
    <property type="term" value="P:'de novo' IMP biosynthetic process"/>
    <property type="evidence" value="ECO:0007669"/>
    <property type="project" value="UniProtKB-UniRule"/>
</dbReference>
<dbReference type="GO" id="GO:0003937">
    <property type="term" value="F:IMP cyclohydrolase activity"/>
    <property type="evidence" value="ECO:0007669"/>
    <property type="project" value="UniProtKB-UniRule"/>
</dbReference>
<dbReference type="InterPro" id="IPR020600">
    <property type="entry name" value="IMP_cyclohydrolase-like"/>
</dbReference>
<dbReference type="STRING" id="1095778.SAMN04489842_3227"/>
<dbReference type="EC" id="3.5.4.10" evidence="3 4"/>
<protein>
    <recommendedName>
        <fullName evidence="3 4">IMP cyclohydrolase</fullName>
        <ecNumber evidence="3 4">3.5.4.10</ecNumber>
    </recommendedName>
    <alternativeName>
        <fullName evidence="3">IMP synthase</fullName>
    </alternativeName>
    <alternativeName>
        <fullName evidence="3">Inosinicase</fullName>
    </alternativeName>
</protein>
<dbReference type="RefSeq" id="WP_090383916.1">
    <property type="nucleotide sequence ID" value="NZ_FNLC01000003.1"/>
</dbReference>
<proteinExistence type="inferred from homology"/>
<sequence>MYVGRFVVVGPEVGAYRVSSRSFPNREITARDEALTVGPTEDAPETDNPYVSYNCLRVVETPTGETAAFGNGSHVDPIAEKLELGYPARDALAESLLALDYEKDDYDTPRIAATIDDDEALIGTVRKDALVVETVDEPTLVATYEKDSPDAYEFDVESAEDAAQEAYGLDFEHEVCAAGVALTDDGFETAIENGD</sequence>
<feature type="domain" description="Inosine monophosphate cyclohydrolase-like" evidence="5">
    <location>
        <begin position="2"/>
        <end position="185"/>
    </location>
</feature>
<evidence type="ECO:0000313" key="7">
    <source>
        <dbReference type="Proteomes" id="UP000198848"/>
    </source>
</evidence>
<evidence type="ECO:0000256" key="1">
    <source>
        <dbReference type="ARBA" id="ARBA00022755"/>
    </source>
</evidence>
<comment type="function">
    <text evidence="3">Catalyzes the cyclization of 5-formylamidoimidazole-4-carboxamide ribonucleotide to IMP.</text>
</comment>
<comment type="pathway">
    <text evidence="3">Purine metabolism; IMP biosynthesis via de novo pathway; IMP from 5-formamido-1-(5-phospho-D-ribosyl)imidazole-4-carboxamide: step 1/1.</text>
</comment>